<dbReference type="EMBL" id="JACCEW010000008">
    <property type="protein sequence ID" value="NYT38895.1"/>
    <property type="molecule type" value="Genomic_DNA"/>
</dbReference>
<dbReference type="RefSeq" id="WP_129971425.1">
    <property type="nucleotide sequence ID" value="NZ_JACCEW010000008.1"/>
</dbReference>
<feature type="transmembrane region" description="Helical" evidence="1">
    <location>
        <begin position="44"/>
        <end position="62"/>
    </location>
</feature>
<keyword evidence="3" id="KW-1185">Reference proteome</keyword>
<dbReference type="AlphaFoldDB" id="A0A853FDH9"/>
<evidence type="ECO:0000256" key="1">
    <source>
        <dbReference type="SAM" id="Phobius"/>
    </source>
</evidence>
<keyword evidence="1" id="KW-0812">Transmembrane</keyword>
<accession>A0A853FDH9</accession>
<evidence type="ECO:0000313" key="3">
    <source>
        <dbReference type="Proteomes" id="UP000580517"/>
    </source>
</evidence>
<name>A0A853FDH9_9BURK</name>
<evidence type="ECO:0008006" key="4">
    <source>
        <dbReference type="Google" id="ProtNLM"/>
    </source>
</evidence>
<reference evidence="2 3" key="1">
    <citation type="submission" date="2020-07" db="EMBL/GenBank/DDBJ databases">
        <title>Taxonomic revisions and descriptions of new bacterial species based on genomic comparisons in the high-G+C-content subgroup of the family Alcaligenaceae.</title>
        <authorList>
            <person name="Szabo A."/>
            <person name="Felfoldi T."/>
        </authorList>
    </citation>
    <scope>NUCLEOTIDE SEQUENCE [LARGE SCALE GENOMIC DNA]</scope>
    <source>
        <strain evidence="2 3">DSM 25264</strain>
    </source>
</reference>
<dbReference type="Proteomes" id="UP000580517">
    <property type="component" value="Unassembled WGS sequence"/>
</dbReference>
<dbReference type="OrthoDB" id="8684383at2"/>
<comment type="caution">
    <text evidence="2">The sequence shown here is derived from an EMBL/GenBank/DDBJ whole genome shotgun (WGS) entry which is preliminary data.</text>
</comment>
<feature type="transmembrane region" description="Helical" evidence="1">
    <location>
        <begin position="68"/>
        <end position="84"/>
    </location>
</feature>
<keyword evidence="1" id="KW-1133">Transmembrane helix</keyword>
<sequence length="167" mass="18569">MMEENNTQATAIALDRNHAEAVIDTQYGVRFNDMNARFYKRLDSVFSLINLIGGSAAFATVWVGKPSFAAAIGMVIAIAAYVERELRPTEKSIRCELQRQKFGQLAARAPKLSLNKLDYELRVLQSTGPDTISSLAKPAYNATVMSAGFPEHKLKLSVWERVLAWFA</sequence>
<gene>
    <name evidence="2" type="ORF">H0A68_18625</name>
</gene>
<proteinExistence type="predicted"/>
<organism evidence="2 3">
    <name type="scientific">Allopusillimonas soli</name>
    <dbReference type="NCBI Taxonomy" id="659016"/>
    <lineage>
        <taxon>Bacteria</taxon>
        <taxon>Pseudomonadati</taxon>
        <taxon>Pseudomonadota</taxon>
        <taxon>Betaproteobacteria</taxon>
        <taxon>Burkholderiales</taxon>
        <taxon>Alcaligenaceae</taxon>
        <taxon>Allopusillimonas</taxon>
    </lineage>
</organism>
<keyword evidence="1" id="KW-0472">Membrane</keyword>
<protein>
    <recommendedName>
        <fullName evidence="4">SMODS and SLOG-associating 2TM effector domain-containing protein</fullName>
    </recommendedName>
</protein>
<evidence type="ECO:0000313" key="2">
    <source>
        <dbReference type="EMBL" id="NYT38895.1"/>
    </source>
</evidence>